<dbReference type="InterPro" id="IPR039701">
    <property type="entry name" value="HS1BP3"/>
</dbReference>
<dbReference type="InterPro" id="IPR001683">
    <property type="entry name" value="PX_dom"/>
</dbReference>
<accession>A0A913WNU3</accession>
<dbReference type="SUPFAM" id="SSF64268">
    <property type="entry name" value="PX domain"/>
    <property type="match status" value="1"/>
</dbReference>
<dbReference type="OrthoDB" id="10254720at2759"/>
<dbReference type="Gene3D" id="3.30.1520.10">
    <property type="entry name" value="Phox-like domain"/>
    <property type="match status" value="1"/>
</dbReference>
<evidence type="ECO:0000256" key="1">
    <source>
        <dbReference type="SAM" id="MobiDB-lite"/>
    </source>
</evidence>
<feature type="compositionally biased region" description="Basic and acidic residues" evidence="1">
    <location>
        <begin position="139"/>
        <end position="170"/>
    </location>
</feature>
<feature type="compositionally biased region" description="Basic residues" evidence="1">
    <location>
        <begin position="283"/>
        <end position="297"/>
    </location>
</feature>
<name>A0A913WNU3_EXADI</name>
<dbReference type="AlphaFoldDB" id="A0A913WNU3"/>
<dbReference type="PROSITE" id="PS50195">
    <property type="entry name" value="PX"/>
    <property type="match status" value="1"/>
</dbReference>
<evidence type="ECO:0000313" key="4">
    <source>
        <dbReference type="Proteomes" id="UP000887567"/>
    </source>
</evidence>
<evidence type="ECO:0000259" key="2">
    <source>
        <dbReference type="PROSITE" id="PS50195"/>
    </source>
</evidence>
<feature type="compositionally biased region" description="Pro residues" evidence="1">
    <location>
        <begin position="272"/>
        <end position="282"/>
    </location>
</feature>
<keyword evidence="4" id="KW-1185">Reference proteome</keyword>
<feature type="compositionally biased region" description="Basic and acidic residues" evidence="1">
    <location>
        <begin position="337"/>
        <end position="358"/>
    </location>
</feature>
<dbReference type="InterPro" id="IPR036871">
    <property type="entry name" value="PX_dom_sf"/>
</dbReference>
<evidence type="ECO:0000313" key="3">
    <source>
        <dbReference type="EnsemblMetazoa" id="XP_020891835.1"/>
    </source>
</evidence>
<dbReference type="PANTHER" id="PTHR14431">
    <property type="entry name" value="HCLS1-BINDING PROTEIN 3"/>
    <property type="match status" value="1"/>
</dbReference>
<dbReference type="SMART" id="SM00312">
    <property type="entry name" value="PX"/>
    <property type="match status" value="1"/>
</dbReference>
<feature type="region of interest" description="Disordered" evidence="1">
    <location>
        <begin position="257"/>
        <end position="373"/>
    </location>
</feature>
<sequence>MANVTITSRELKNKHTGIDIYVPKHETIPGHLGGTVLYHVIVVTRLFYFKTQGKYKESDVVQFMIPQKFAAFEDLYHKLNQKFSSVVFSPLPKKVLLTNESVINERQQVMESVLQQVAKTPKLACSSITLEFLGVHTQKEGTPLDERDSHEDQAKQQKEKTADPSSKDEPADIDLFGADQQEQTEQADDNDVKVDEDDDLLLFTKSAKPLLQESSIFKVDDKEDDINDLFIPAGALESNPVKIEVEDNSELLNIDDDLDKLLNVSKPKKPPKPSQPKPPIPKPRMKPKPQLKPKPAPKPRFQEAQGSANDELFAMSNKKSEPNTNEDLFAPRKSSFRKQEDDSTLDDIFKKPDKKVFPDDEDDALFKTSSDMNVDDISSYIQQSLKDNNDSLDLF</sequence>
<dbReference type="EnsemblMetazoa" id="XM_021036176.2">
    <property type="protein sequence ID" value="XP_020891835.1"/>
    <property type="gene ID" value="LOC110231192"/>
</dbReference>
<dbReference type="GeneID" id="110231192"/>
<dbReference type="Pfam" id="PF00787">
    <property type="entry name" value="PX"/>
    <property type="match status" value="1"/>
</dbReference>
<proteinExistence type="predicted"/>
<feature type="domain" description="PX" evidence="2">
    <location>
        <begin position="16"/>
        <end position="140"/>
    </location>
</feature>
<dbReference type="GO" id="GO:0035091">
    <property type="term" value="F:phosphatidylinositol binding"/>
    <property type="evidence" value="ECO:0007669"/>
    <property type="project" value="InterPro"/>
</dbReference>
<dbReference type="RefSeq" id="XP_020891835.1">
    <property type="nucleotide sequence ID" value="XM_021036176.2"/>
</dbReference>
<dbReference type="PANTHER" id="PTHR14431:SF1">
    <property type="entry name" value="HCLS1-BINDING PROTEIN 3"/>
    <property type="match status" value="1"/>
</dbReference>
<organism evidence="3 4">
    <name type="scientific">Exaiptasia diaphana</name>
    <name type="common">Tropical sea anemone</name>
    <name type="synonym">Aiptasia pulchella</name>
    <dbReference type="NCBI Taxonomy" id="2652724"/>
    <lineage>
        <taxon>Eukaryota</taxon>
        <taxon>Metazoa</taxon>
        <taxon>Cnidaria</taxon>
        <taxon>Anthozoa</taxon>
        <taxon>Hexacorallia</taxon>
        <taxon>Actiniaria</taxon>
        <taxon>Aiptasiidae</taxon>
        <taxon>Exaiptasia</taxon>
    </lineage>
</organism>
<feature type="region of interest" description="Disordered" evidence="1">
    <location>
        <begin position="139"/>
        <end position="172"/>
    </location>
</feature>
<protein>
    <recommendedName>
        <fullName evidence="2">PX domain-containing protein</fullName>
    </recommendedName>
</protein>
<dbReference type="Proteomes" id="UP000887567">
    <property type="component" value="Unplaced"/>
</dbReference>
<dbReference type="KEGG" id="epa:110231192"/>
<reference evidence="3" key="1">
    <citation type="submission" date="2022-11" db="UniProtKB">
        <authorList>
            <consortium name="EnsemblMetazoa"/>
        </authorList>
    </citation>
    <scope>IDENTIFICATION</scope>
</reference>
<dbReference type="OMA" id="NRIQTMN"/>